<dbReference type="GO" id="GO:0005886">
    <property type="term" value="C:plasma membrane"/>
    <property type="evidence" value="ECO:0000318"/>
    <property type="project" value="GO_Central"/>
</dbReference>
<dbReference type="PANTHER" id="PTHR31415:SF122">
    <property type="entry name" value="OS01G0864632 PROTEIN"/>
    <property type="match status" value="1"/>
</dbReference>
<dbReference type="PANTHER" id="PTHR31415">
    <property type="entry name" value="OS05G0367900 PROTEIN"/>
    <property type="match status" value="1"/>
</dbReference>
<dbReference type="Proteomes" id="UP000011116">
    <property type="component" value="Chromosome 3H"/>
</dbReference>
<evidence type="ECO:0000313" key="5">
    <source>
        <dbReference type="EnsemblPlants" id="HORVU.MOREX.r3.3HG0300100.1.CDS1"/>
    </source>
</evidence>
<evidence type="ECO:0000313" key="6">
    <source>
        <dbReference type="Proteomes" id="UP000011116"/>
    </source>
</evidence>
<proteinExistence type="predicted"/>
<keyword evidence="2 4" id="KW-0472">Membrane</keyword>
<organism evidence="5 6">
    <name type="scientific">Hordeum vulgare subsp. vulgare</name>
    <name type="common">Domesticated barley</name>
    <dbReference type="NCBI Taxonomy" id="112509"/>
    <lineage>
        <taxon>Eukaryota</taxon>
        <taxon>Viridiplantae</taxon>
        <taxon>Streptophyta</taxon>
        <taxon>Embryophyta</taxon>
        <taxon>Tracheophyta</taxon>
        <taxon>Spermatophyta</taxon>
        <taxon>Magnoliopsida</taxon>
        <taxon>Liliopsida</taxon>
        <taxon>Poales</taxon>
        <taxon>Poaceae</taxon>
        <taxon>BOP clade</taxon>
        <taxon>Pooideae</taxon>
        <taxon>Triticodae</taxon>
        <taxon>Triticeae</taxon>
        <taxon>Hordeinae</taxon>
        <taxon>Hordeum</taxon>
    </lineage>
</organism>
<dbReference type="Gramene" id="HORVU.MOREX.r2.3HG0250260.1">
    <property type="protein sequence ID" value="HORVU.MOREX.r2.3HG0250260.1.CDS.1"/>
    <property type="gene ID" value="HORVU.MOREX.r2.3HG0250260"/>
</dbReference>
<keyword evidence="6" id="KW-1185">Reference proteome</keyword>
<sequence length="238" mass="25439">MQQPPQEIHAYGYSAGAAPAYGVGVVPAASDASPRPDQPPHQPPPPRRRLSPFRIFILAFIGACAIAGVVALLVWLIYRPSRVQVAVHAATLSRFLVNSTAAPPVLSFNLTAGLIITNPNRRVGVYYDLLHAEGVYRGQSFDRITLPMSFQAADCADRVRAVLEGTSAVAAGVSVVALGVVGDDDQAAVFNVDLWLDGKVRYRYGGVMTTSASTLSVKCPLVLQLMVPSRRVECTVNL</sequence>
<reference evidence="5" key="2">
    <citation type="submission" date="2020-10" db="EMBL/GenBank/DDBJ databases">
        <authorList>
            <person name="Scholz U."/>
            <person name="Mascher M."/>
            <person name="Fiebig A."/>
        </authorList>
    </citation>
    <scope>NUCLEOTIDE SEQUENCE [LARGE SCALE GENOMIC DNA]</scope>
    <source>
        <strain evidence="5">cv. Morex</strain>
    </source>
</reference>
<evidence type="ECO:0000256" key="1">
    <source>
        <dbReference type="ARBA" id="ARBA00004370"/>
    </source>
</evidence>
<keyword evidence="4" id="KW-0812">Transmembrane</keyword>
<comment type="subcellular location">
    <subcellularLocation>
        <location evidence="1">Membrane</location>
    </subcellularLocation>
</comment>
<evidence type="ECO:0000256" key="4">
    <source>
        <dbReference type="SAM" id="Phobius"/>
    </source>
</evidence>
<keyword evidence="4" id="KW-1133">Transmembrane helix</keyword>
<reference evidence="5" key="3">
    <citation type="submission" date="2022-01" db="UniProtKB">
        <authorList>
            <consortium name="EnsemblPlants"/>
        </authorList>
    </citation>
    <scope>IDENTIFICATION</scope>
    <source>
        <strain evidence="5">subsp. vulgare</strain>
    </source>
</reference>
<dbReference type="AlphaFoldDB" id="A0A8I6X9C6"/>
<feature type="compositionally biased region" description="Low complexity" evidence="3">
    <location>
        <begin position="26"/>
        <end position="35"/>
    </location>
</feature>
<accession>A0A8I6X9C6</accession>
<dbReference type="EnsemblPlants" id="HORVU.MOREX.r3.3HG0300100.1">
    <property type="protein sequence ID" value="HORVU.MOREX.r3.3HG0300100.1.CDS1"/>
    <property type="gene ID" value="HORVU.MOREX.r3.3HG0300100"/>
</dbReference>
<dbReference type="InterPro" id="IPR044839">
    <property type="entry name" value="NDR1-like"/>
</dbReference>
<evidence type="ECO:0000256" key="3">
    <source>
        <dbReference type="SAM" id="MobiDB-lite"/>
    </source>
</evidence>
<protein>
    <recommendedName>
        <fullName evidence="7">Late embryogenesis abundant protein LEA-2 subgroup domain-containing protein</fullName>
    </recommendedName>
</protein>
<name>A0A8I6X9C6_HORVV</name>
<dbReference type="GO" id="GO:0009506">
    <property type="term" value="C:plasmodesma"/>
    <property type="evidence" value="ECO:0000318"/>
    <property type="project" value="GO_Central"/>
</dbReference>
<evidence type="ECO:0000256" key="2">
    <source>
        <dbReference type="ARBA" id="ARBA00023136"/>
    </source>
</evidence>
<feature type="transmembrane region" description="Helical" evidence="4">
    <location>
        <begin position="55"/>
        <end position="78"/>
    </location>
</feature>
<feature type="region of interest" description="Disordered" evidence="3">
    <location>
        <begin position="26"/>
        <end position="47"/>
    </location>
</feature>
<dbReference type="Gramene" id="HORVU.MOREX.r3.3HG0300100.1">
    <property type="protein sequence ID" value="HORVU.MOREX.r3.3HG0300100.1.CDS1"/>
    <property type="gene ID" value="HORVU.MOREX.r3.3HG0300100"/>
</dbReference>
<dbReference type="GO" id="GO:0098542">
    <property type="term" value="P:defense response to other organism"/>
    <property type="evidence" value="ECO:0007669"/>
    <property type="project" value="InterPro"/>
</dbReference>
<reference evidence="6" key="1">
    <citation type="journal article" date="2012" name="Nature">
        <title>A physical, genetic and functional sequence assembly of the barley genome.</title>
        <authorList>
            <consortium name="The International Barley Genome Sequencing Consortium"/>
            <person name="Mayer K.F."/>
            <person name="Waugh R."/>
            <person name="Brown J.W."/>
            <person name="Schulman A."/>
            <person name="Langridge P."/>
            <person name="Platzer M."/>
            <person name="Fincher G.B."/>
            <person name="Muehlbauer G.J."/>
            <person name="Sato K."/>
            <person name="Close T.J."/>
            <person name="Wise R.P."/>
            <person name="Stein N."/>
        </authorList>
    </citation>
    <scope>NUCLEOTIDE SEQUENCE [LARGE SCALE GENOMIC DNA]</scope>
    <source>
        <strain evidence="6">cv. Morex</strain>
    </source>
</reference>
<feature type="compositionally biased region" description="Pro residues" evidence="3">
    <location>
        <begin position="36"/>
        <end position="45"/>
    </location>
</feature>
<evidence type="ECO:0008006" key="7">
    <source>
        <dbReference type="Google" id="ProtNLM"/>
    </source>
</evidence>